<proteinExistence type="predicted"/>
<evidence type="ECO:0000313" key="3">
    <source>
        <dbReference type="Proteomes" id="UP001194746"/>
    </source>
</evidence>
<reference evidence="2" key="2">
    <citation type="submission" date="2020-02" db="EMBL/GenBank/DDBJ databases">
        <authorList>
            <person name="Gilchrist C.L.M."/>
            <person name="Chooi Y.-H."/>
        </authorList>
    </citation>
    <scope>NUCLEOTIDE SEQUENCE</scope>
    <source>
        <strain evidence="2">MST-FP2251</strain>
    </source>
</reference>
<evidence type="ECO:0000313" key="2">
    <source>
        <dbReference type="EMBL" id="KAF9888777.1"/>
    </source>
</evidence>
<sequence>MAPFLIPLLAASRIASGIGGICVPRLAAKMLSLPHGPSSVVLTHLVGGRELALGTLLYTAWKDKTAEGARFRELRRALLAIIAVDATEVVTNLTSYAAGELSAAGLGVMGGVTMVTLGLELFSVVCLVEP</sequence>
<dbReference type="Proteomes" id="UP001194746">
    <property type="component" value="Unassembled WGS sequence"/>
</dbReference>
<gene>
    <name evidence="2" type="ORF">FE257_008353</name>
</gene>
<evidence type="ECO:0000256" key="1">
    <source>
        <dbReference type="SAM" id="SignalP"/>
    </source>
</evidence>
<keyword evidence="3" id="KW-1185">Reference proteome</keyword>
<name>A0AAD4GTK0_ASPNN</name>
<keyword evidence="1" id="KW-0732">Signal</keyword>
<feature type="chain" id="PRO_5042179540" evidence="1">
    <location>
        <begin position="18"/>
        <end position="130"/>
    </location>
</feature>
<feature type="signal peptide" evidence="1">
    <location>
        <begin position="1"/>
        <end position="17"/>
    </location>
</feature>
<dbReference type="AlphaFoldDB" id="A0AAD4GTK0"/>
<dbReference type="EMBL" id="VCAU01000043">
    <property type="protein sequence ID" value="KAF9888777.1"/>
    <property type="molecule type" value="Genomic_DNA"/>
</dbReference>
<organism evidence="2 3">
    <name type="scientific">Aspergillus nanangensis</name>
    <dbReference type="NCBI Taxonomy" id="2582783"/>
    <lineage>
        <taxon>Eukaryota</taxon>
        <taxon>Fungi</taxon>
        <taxon>Dikarya</taxon>
        <taxon>Ascomycota</taxon>
        <taxon>Pezizomycotina</taxon>
        <taxon>Eurotiomycetes</taxon>
        <taxon>Eurotiomycetidae</taxon>
        <taxon>Eurotiales</taxon>
        <taxon>Aspergillaceae</taxon>
        <taxon>Aspergillus</taxon>
        <taxon>Aspergillus subgen. Circumdati</taxon>
    </lineage>
</organism>
<reference evidence="2" key="1">
    <citation type="journal article" date="2019" name="Beilstein J. Org. Chem.">
        <title>Nanangenines: drimane sesquiterpenoids as the dominant metabolite cohort of a novel Australian fungus, Aspergillus nanangensis.</title>
        <authorList>
            <person name="Lacey H.J."/>
            <person name="Gilchrist C.L.M."/>
            <person name="Crombie A."/>
            <person name="Kalaitzis J.A."/>
            <person name="Vuong D."/>
            <person name="Rutledge P.J."/>
            <person name="Turner P."/>
            <person name="Pitt J.I."/>
            <person name="Lacey E."/>
            <person name="Chooi Y.H."/>
            <person name="Piggott A.M."/>
        </authorList>
    </citation>
    <scope>NUCLEOTIDE SEQUENCE</scope>
    <source>
        <strain evidence="2">MST-FP2251</strain>
    </source>
</reference>
<protein>
    <submittedName>
        <fullName evidence="2">Uncharacterized protein</fullName>
    </submittedName>
</protein>
<comment type="caution">
    <text evidence="2">The sequence shown here is derived from an EMBL/GenBank/DDBJ whole genome shotgun (WGS) entry which is preliminary data.</text>
</comment>
<accession>A0AAD4GTK0</accession>